<dbReference type="SUPFAM" id="SSF48371">
    <property type="entry name" value="ARM repeat"/>
    <property type="match status" value="1"/>
</dbReference>
<name>A0AA86J8H2_9BURK</name>
<dbReference type="InterPro" id="IPR011989">
    <property type="entry name" value="ARM-like"/>
</dbReference>
<dbReference type="KEGG" id="lto:RGQ30_25360"/>
<evidence type="ECO:0000313" key="2">
    <source>
        <dbReference type="Proteomes" id="UP001329151"/>
    </source>
</evidence>
<dbReference type="Pfam" id="PF13646">
    <property type="entry name" value="HEAT_2"/>
    <property type="match status" value="2"/>
</dbReference>
<dbReference type="RefSeq" id="WP_130557846.1">
    <property type="nucleotide sequence ID" value="NZ_AP028947.1"/>
</dbReference>
<evidence type="ECO:0000313" key="1">
    <source>
        <dbReference type="EMBL" id="BET27035.1"/>
    </source>
</evidence>
<dbReference type="Proteomes" id="UP001329151">
    <property type="component" value="Chromosome"/>
</dbReference>
<proteinExistence type="predicted"/>
<gene>
    <name evidence="1" type="ORF">RGQ30_25360</name>
</gene>
<organism evidence="1 2">
    <name type="scientific">Limnobacter thiooxidans</name>
    <dbReference type="NCBI Taxonomy" id="131080"/>
    <lineage>
        <taxon>Bacteria</taxon>
        <taxon>Pseudomonadati</taxon>
        <taxon>Pseudomonadota</taxon>
        <taxon>Betaproteobacteria</taxon>
        <taxon>Burkholderiales</taxon>
        <taxon>Burkholderiaceae</taxon>
        <taxon>Limnobacter</taxon>
    </lineage>
</organism>
<accession>A0AA86J8H2</accession>
<protein>
    <submittedName>
        <fullName evidence="1">HEAT repeat domain-containing protein</fullName>
    </submittedName>
</protein>
<dbReference type="AlphaFoldDB" id="A0AA86J8H2"/>
<dbReference type="InterPro" id="IPR016024">
    <property type="entry name" value="ARM-type_fold"/>
</dbReference>
<dbReference type="EMBL" id="AP028947">
    <property type="protein sequence ID" value="BET27035.1"/>
    <property type="molecule type" value="Genomic_DNA"/>
</dbReference>
<dbReference type="Gene3D" id="1.25.10.10">
    <property type="entry name" value="Leucine-rich Repeat Variant"/>
    <property type="match status" value="1"/>
</dbReference>
<sequence length="211" mass="23121">MGLMKSRGVVLDPGPQAEQEDLDMLVTGLRSGDPDLRRMAARDLIGFPAATQALGDQLQVEEDPQALDSIMNTLGCLGTPEAVELLLPCLRSSDPFRRNQAIEVLKGLPQVVAPFIEDLLADPDPDVRIFTVNVLESLKHPKVVSWLTDVIQTDQHINVCATALDLLVELADESCLPALYEAAKRFPNEPYFEFTINMAIDSVLEGKGRAE</sequence>
<keyword evidence="2" id="KW-1185">Reference proteome</keyword>
<reference evidence="1 2" key="1">
    <citation type="submission" date="2023-10" db="EMBL/GenBank/DDBJ databases">
        <title>Complete Genome Sequence of Limnobacter thiooxidans CS-K2T, Isolated from freshwater lake sediments in Bavaria, Germany.</title>
        <authorList>
            <person name="Naruki M."/>
            <person name="Watanabe A."/>
            <person name="Warashina T."/>
            <person name="Morita T."/>
            <person name="Arakawa K."/>
        </authorList>
    </citation>
    <scope>NUCLEOTIDE SEQUENCE [LARGE SCALE GENOMIC DNA]</scope>
    <source>
        <strain evidence="1 2">CS-K2</strain>
    </source>
</reference>